<keyword evidence="2" id="KW-0378">Hydrolase</keyword>
<protein>
    <submittedName>
        <fullName evidence="2">Alpha/beta hydrolase family-domain-containing protein</fullName>
    </submittedName>
</protein>
<name>A0AA40DS87_9PEZI</name>
<dbReference type="Proteomes" id="UP001172159">
    <property type="component" value="Unassembled WGS sequence"/>
</dbReference>
<dbReference type="Gene3D" id="3.40.50.1820">
    <property type="entry name" value="alpha/beta hydrolase"/>
    <property type="match status" value="1"/>
</dbReference>
<organism evidence="2 3">
    <name type="scientific">Apiosordaria backusii</name>
    <dbReference type="NCBI Taxonomy" id="314023"/>
    <lineage>
        <taxon>Eukaryota</taxon>
        <taxon>Fungi</taxon>
        <taxon>Dikarya</taxon>
        <taxon>Ascomycota</taxon>
        <taxon>Pezizomycotina</taxon>
        <taxon>Sordariomycetes</taxon>
        <taxon>Sordariomycetidae</taxon>
        <taxon>Sordariales</taxon>
        <taxon>Lasiosphaeriaceae</taxon>
        <taxon>Apiosordaria</taxon>
    </lineage>
</organism>
<dbReference type="PANTHER" id="PTHR43194:SF4">
    <property type="entry name" value="AB HYDROLASE-1 DOMAIN-CONTAINING PROTEIN"/>
    <property type="match status" value="1"/>
</dbReference>
<accession>A0AA40DS87</accession>
<evidence type="ECO:0000313" key="2">
    <source>
        <dbReference type="EMBL" id="KAK0714259.1"/>
    </source>
</evidence>
<dbReference type="SUPFAM" id="SSF53474">
    <property type="entry name" value="alpha/beta-Hydrolases"/>
    <property type="match status" value="2"/>
</dbReference>
<dbReference type="InterPro" id="IPR029058">
    <property type="entry name" value="AB_hydrolase_fold"/>
</dbReference>
<dbReference type="AlphaFoldDB" id="A0AA40DS87"/>
<reference evidence="2" key="1">
    <citation type="submission" date="2023-06" db="EMBL/GenBank/DDBJ databases">
        <title>Genome-scale phylogeny and comparative genomics of the fungal order Sordariales.</title>
        <authorList>
            <consortium name="Lawrence Berkeley National Laboratory"/>
            <person name="Hensen N."/>
            <person name="Bonometti L."/>
            <person name="Westerberg I."/>
            <person name="Brannstrom I.O."/>
            <person name="Guillou S."/>
            <person name="Cros-Aarteil S."/>
            <person name="Calhoun S."/>
            <person name="Haridas S."/>
            <person name="Kuo A."/>
            <person name="Mondo S."/>
            <person name="Pangilinan J."/>
            <person name="Riley R."/>
            <person name="Labutti K."/>
            <person name="Andreopoulos B."/>
            <person name="Lipzen A."/>
            <person name="Chen C."/>
            <person name="Yanf M."/>
            <person name="Daum C."/>
            <person name="Ng V."/>
            <person name="Clum A."/>
            <person name="Steindorff A."/>
            <person name="Ohm R."/>
            <person name="Martin F."/>
            <person name="Silar P."/>
            <person name="Natvig D."/>
            <person name="Lalanne C."/>
            <person name="Gautier V."/>
            <person name="Ament-Velasquez S.L."/>
            <person name="Kruys A."/>
            <person name="Hutchinson M.I."/>
            <person name="Powell A.J."/>
            <person name="Barry K."/>
            <person name="Miller A.N."/>
            <person name="Grigoriev I.V."/>
            <person name="Debuchy R."/>
            <person name="Gladieux P."/>
            <person name="Thoren M.H."/>
            <person name="Johannesson H."/>
        </authorList>
    </citation>
    <scope>NUCLEOTIDE SEQUENCE</scope>
    <source>
        <strain evidence="2">CBS 540.89</strain>
    </source>
</reference>
<dbReference type="EMBL" id="JAUKTV010000015">
    <property type="protein sequence ID" value="KAK0714259.1"/>
    <property type="molecule type" value="Genomic_DNA"/>
</dbReference>
<feature type="region of interest" description="Disordered" evidence="1">
    <location>
        <begin position="386"/>
        <end position="405"/>
    </location>
</feature>
<evidence type="ECO:0000313" key="3">
    <source>
        <dbReference type="Proteomes" id="UP001172159"/>
    </source>
</evidence>
<keyword evidence="3" id="KW-1185">Reference proteome</keyword>
<dbReference type="InterPro" id="IPR050228">
    <property type="entry name" value="Carboxylesterase_BioH"/>
</dbReference>
<gene>
    <name evidence="2" type="ORF">B0T21DRAFT_296863</name>
</gene>
<dbReference type="GO" id="GO:0016787">
    <property type="term" value="F:hydrolase activity"/>
    <property type="evidence" value="ECO:0007669"/>
    <property type="project" value="UniProtKB-KW"/>
</dbReference>
<proteinExistence type="predicted"/>
<comment type="caution">
    <text evidence="2">The sequence shown here is derived from an EMBL/GenBank/DDBJ whole genome shotgun (WGS) entry which is preliminary data.</text>
</comment>
<sequence length="442" mass="48529">MTVSSSENQPKPTVRVTEYVYDTKPKYSNAVVLVHGDHQTGDVWVRKADNTPGWVTRFCDAGFRTFVIDLLYHIPDNPQQPPGREYYGIATNKMSKNTLQTYMTAPRSKSHKVFWPSMGSHCMWPGTGKAGDPIFERVFASMVPEYLDPQERQFNGQVTLAGILRTLEHPAILVGHGSGATISWLAADLVPHRVAGIIAIEPTGPPFTDGWVNDGEKRIYAPTFPDPLSLPLPSIRPYGLSEIPMGFVPPPLPPRDTNQLIQDSAHVGAAGTKGFQPIPFVPSIDPATKAPCYLQDELNGPVRTLPNLQNIPQCVVTGGSSFHSQFDYATVAFLRQAGVPVSHLKLIEDFGLYGNGHLLMLEDNSTEIADRLINWAIQNICNPNTNPQSPDLAPPATMTPQRGRTTQALSADSCCSTWSTIQRQELCAIRPSKFGKSSFNAR</sequence>
<evidence type="ECO:0000256" key="1">
    <source>
        <dbReference type="SAM" id="MobiDB-lite"/>
    </source>
</evidence>
<dbReference type="PANTHER" id="PTHR43194">
    <property type="entry name" value="HYDROLASE ALPHA/BETA FOLD FAMILY"/>
    <property type="match status" value="1"/>
</dbReference>